<dbReference type="EMBL" id="LJJC01000015">
    <property type="protein sequence ID" value="KQL50833.1"/>
    <property type="molecule type" value="Genomic_DNA"/>
</dbReference>
<evidence type="ECO:0000313" key="1">
    <source>
        <dbReference type="EMBL" id="KQL50833.1"/>
    </source>
</evidence>
<dbReference type="Proteomes" id="UP000051888">
    <property type="component" value="Unassembled WGS sequence"/>
</dbReference>
<evidence type="ECO:0000313" key="2">
    <source>
        <dbReference type="Proteomes" id="UP000051888"/>
    </source>
</evidence>
<dbReference type="AlphaFoldDB" id="A0A0Q3TB82"/>
<sequence length="110" mass="12419">MGHDIYGQNKAGEAIAYIRFTMRDSCAYTFYHLLDATDCYAGVSGSGDSKTLSLPQMEKALEAKNELFNEDFSKQPKDDFLVWQQKEIQKFITSCLETAQKEGSVKVLFS</sequence>
<dbReference type="OrthoDB" id="2933757at2"/>
<protein>
    <submittedName>
        <fullName evidence="1">Uncharacterized protein</fullName>
    </submittedName>
</protein>
<dbReference type="PATRIC" id="fig|157838.3.peg.5450"/>
<keyword evidence="2" id="KW-1185">Reference proteome</keyword>
<proteinExistence type="predicted"/>
<name>A0A0Q3TB82_9BACI</name>
<comment type="caution">
    <text evidence="1">The sequence shown here is derived from an EMBL/GenBank/DDBJ whole genome shotgun (WGS) entry which is preliminary data.</text>
</comment>
<gene>
    <name evidence="1" type="ORF">AN964_24765</name>
</gene>
<dbReference type="RefSeq" id="WP_083489550.1">
    <property type="nucleotide sequence ID" value="NZ_JAAIWL010000012.1"/>
</dbReference>
<reference evidence="1 2" key="1">
    <citation type="submission" date="2015-09" db="EMBL/GenBank/DDBJ databases">
        <title>Genome sequencing project for genomic taxonomy and phylogenomics of Bacillus-like bacteria.</title>
        <authorList>
            <person name="Liu B."/>
            <person name="Wang J."/>
            <person name="Zhu Y."/>
            <person name="Liu G."/>
            <person name="Chen Q."/>
            <person name="Chen Z."/>
            <person name="Lan J."/>
            <person name="Che J."/>
            <person name="Ge C."/>
            <person name="Shi H."/>
            <person name="Pan Z."/>
            <person name="Liu X."/>
        </authorList>
    </citation>
    <scope>NUCLEOTIDE SEQUENCE [LARGE SCALE GENOMIC DNA]</scope>
    <source>
        <strain evidence="1 2">LMG 18435</strain>
    </source>
</reference>
<accession>A0A0Q3TB82</accession>
<organism evidence="1 2">
    <name type="scientific">Heyndrickxia shackletonii</name>
    <dbReference type="NCBI Taxonomy" id="157838"/>
    <lineage>
        <taxon>Bacteria</taxon>
        <taxon>Bacillati</taxon>
        <taxon>Bacillota</taxon>
        <taxon>Bacilli</taxon>
        <taxon>Bacillales</taxon>
        <taxon>Bacillaceae</taxon>
        <taxon>Heyndrickxia</taxon>
    </lineage>
</organism>